<dbReference type="AlphaFoldDB" id="A0A135SQB5"/>
<name>A0A135SQB5_9PEZI</name>
<evidence type="ECO:0000313" key="7">
    <source>
        <dbReference type="EMBL" id="KXH38076.1"/>
    </source>
</evidence>
<keyword evidence="3 6" id="KW-1133">Transmembrane helix</keyword>
<proteinExistence type="predicted"/>
<evidence type="ECO:0000313" key="8">
    <source>
        <dbReference type="Proteomes" id="UP000070328"/>
    </source>
</evidence>
<feature type="compositionally biased region" description="Basic and acidic residues" evidence="5">
    <location>
        <begin position="1"/>
        <end position="13"/>
    </location>
</feature>
<comment type="subcellular location">
    <subcellularLocation>
        <location evidence="1">Membrane</location>
        <topology evidence="1">Multi-pass membrane protein</topology>
    </subcellularLocation>
</comment>
<evidence type="ECO:0000256" key="6">
    <source>
        <dbReference type="SAM" id="Phobius"/>
    </source>
</evidence>
<dbReference type="InterPro" id="IPR002523">
    <property type="entry name" value="MgTranspt_CorA/ZnTranspt_ZntB"/>
</dbReference>
<keyword evidence="2 6" id="KW-0812">Transmembrane</keyword>
<keyword evidence="8" id="KW-1185">Reference proteome</keyword>
<sequence>MDERTPDGARSDTEGSASESVPTDANRTPKLEDIPVFITKFELPPKPADGGLGPPGKSTWETELANLSTIHGAERDNQSTTHRWFDYIQRRNEEHFENEDFNNEGSINKDFNETNHIRRTLDQFYYSSLKDTISRDATQTVTKFTGSRILDSGMNLDQWSPGFRTHSFWNSPSAPHDSLVVMVDQLWIWAIDEHTIVSCYPVGDVANPPASWSSALNDVMLVPDPAKEATIFELCGDTIDLVASLVAHSVKTIFEGKNLEFADMLSIYRRAISTKAAQHTILLEEFSKDQLRMEAETPSDGKEELKLALDIIDILDELNILKYLLETQSTVLRSFQQRLGVIKPRTVDPASGSLPNTVFNMSSCKIEMIRLENTSFQYDVSSTCLLGGYGGTVIDEAIERVNQELLNVQRLCSAAERTQKMVLELLDLKQKVASLKETRETTKQGRAVMLFTIVTIIFLPLSFFTSYFGQNVVEFTGDASNPTANEVWKIGG</sequence>
<feature type="region of interest" description="Disordered" evidence="5">
    <location>
        <begin position="1"/>
        <end position="31"/>
    </location>
</feature>
<dbReference type="Gene3D" id="1.20.58.340">
    <property type="entry name" value="Magnesium transport protein CorA, transmembrane region"/>
    <property type="match status" value="1"/>
</dbReference>
<dbReference type="PANTHER" id="PTHR47685:SF1">
    <property type="entry name" value="MAGNESIUM TRANSPORT PROTEIN CORA"/>
    <property type="match status" value="1"/>
</dbReference>
<protein>
    <recommendedName>
        <fullName evidence="9">Ankyrin repeat protein</fullName>
    </recommendedName>
</protein>
<dbReference type="GO" id="GO:0016020">
    <property type="term" value="C:membrane"/>
    <property type="evidence" value="ECO:0007669"/>
    <property type="project" value="UniProtKB-SubCell"/>
</dbReference>
<dbReference type="PANTHER" id="PTHR47685">
    <property type="entry name" value="MAGNESIUM TRANSPORT PROTEIN CORA"/>
    <property type="match status" value="1"/>
</dbReference>
<keyword evidence="4 6" id="KW-0472">Membrane</keyword>
<evidence type="ECO:0000256" key="3">
    <source>
        <dbReference type="ARBA" id="ARBA00022989"/>
    </source>
</evidence>
<feature type="transmembrane region" description="Helical" evidence="6">
    <location>
        <begin position="447"/>
        <end position="468"/>
    </location>
</feature>
<gene>
    <name evidence="7" type="ORF">CSIM01_04566</name>
</gene>
<evidence type="ECO:0000256" key="1">
    <source>
        <dbReference type="ARBA" id="ARBA00004141"/>
    </source>
</evidence>
<evidence type="ECO:0008006" key="9">
    <source>
        <dbReference type="Google" id="ProtNLM"/>
    </source>
</evidence>
<comment type="caution">
    <text evidence="7">The sequence shown here is derived from an EMBL/GenBank/DDBJ whole genome shotgun (WGS) entry which is preliminary data.</text>
</comment>
<evidence type="ECO:0000256" key="2">
    <source>
        <dbReference type="ARBA" id="ARBA00022692"/>
    </source>
</evidence>
<organism evidence="7 8">
    <name type="scientific">Colletotrichum simmondsii</name>
    <dbReference type="NCBI Taxonomy" id="703756"/>
    <lineage>
        <taxon>Eukaryota</taxon>
        <taxon>Fungi</taxon>
        <taxon>Dikarya</taxon>
        <taxon>Ascomycota</taxon>
        <taxon>Pezizomycotina</taxon>
        <taxon>Sordariomycetes</taxon>
        <taxon>Hypocreomycetidae</taxon>
        <taxon>Glomerellales</taxon>
        <taxon>Glomerellaceae</taxon>
        <taxon>Colletotrichum</taxon>
        <taxon>Colletotrichum acutatum species complex</taxon>
    </lineage>
</organism>
<dbReference type="SUPFAM" id="SSF144083">
    <property type="entry name" value="Magnesium transport protein CorA, transmembrane region"/>
    <property type="match status" value="1"/>
</dbReference>
<reference evidence="7 8" key="1">
    <citation type="submission" date="2014-02" db="EMBL/GenBank/DDBJ databases">
        <title>The genome sequence of Colletotrichum simmondsii CBS122122.</title>
        <authorList>
            <person name="Baroncelli R."/>
            <person name="Thon M.R."/>
        </authorList>
    </citation>
    <scope>NUCLEOTIDE SEQUENCE [LARGE SCALE GENOMIC DNA]</scope>
    <source>
        <strain evidence="7 8">CBS122122</strain>
    </source>
</reference>
<evidence type="ECO:0000256" key="4">
    <source>
        <dbReference type="ARBA" id="ARBA00023136"/>
    </source>
</evidence>
<dbReference type="Pfam" id="PF01544">
    <property type="entry name" value="CorA"/>
    <property type="match status" value="1"/>
</dbReference>
<dbReference type="Proteomes" id="UP000070328">
    <property type="component" value="Unassembled WGS sequence"/>
</dbReference>
<dbReference type="EMBL" id="JFBX01000473">
    <property type="protein sequence ID" value="KXH38076.1"/>
    <property type="molecule type" value="Genomic_DNA"/>
</dbReference>
<feature type="compositionally biased region" description="Polar residues" evidence="5">
    <location>
        <begin position="14"/>
        <end position="26"/>
    </location>
</feature>
<dbReference type="GO" id="GO:0046873">
    <property type="term" value="F:metal ion transmembrane transporter activity"/>
    <property type="evidence" value="ECO:0007669"/>
    <property type="project" value="InterPro"/>
</dbReference>
<evidence type="ECO:0000256" key="5">
    <source>
        <dbReference type="SAM" id="MobiDB-lite"/>
    </source>
</evidence>
<accession>A0A135SQB5</accession>
<dbReference type="InterPro" id="IPR050829">
    <property type="entry name" value="CorA_MIT"/>
</dbReference>
<dbReference type="InterPro" id="IPR045863">
    <property type="entry name" value="CorA_TM1_TM2"/>
</dbReference>